<organism evidence="1 2">
    <name type="scientific">Pararhizobium capsulatum DSM 1112</name>
    <dbReference type="NCBI Taxonomy" id="1121113"/>
    <lineage>
        <taxon>Bacteria</taxon>
        <taxon>Pseudomonadati</taxon>
        <taxon>Pseudomonadota</taxon>
        <taxon>Alphaproteobacteria</taxon>
        <taxon>Hyphomicrobiales</taxon>
        <taxon>Rhizobiaceae</taxon>
        <taxon>Rhizobium/Agrobacterium group</taxon>
        <taxon>Pararhizobium</taxon>
    </lineage>
</organism>
<dbReference type="Proteomes" id="UP001230207">
    <property type="component" value="Unassembled WGS sequence"/>
</dbReference>
<proteinExistence type="predicted"/>
<dbReference type="RefSeq" id="WP_307233806.1">
    <property type="nucleotide sequence ID" value="NZ_JAUSVF010000002.1"/>
</dbReference>
<sequence>MSAQNGQQGTGPNDGVFMSAEDLRGYADKIDMARASKASQGMKTAEDARSELMSRLSKPMPVTDEIRNRVLSQLKQAAVDGRSELMVLQFPVELCTDNGRAINNNDSDWPETLTGVPRQAYEIWRDKLKAAGYRLSAMIVEWPHGMPGDVGFFLSWGEERKY</sequence>
<comment type="caution">
    <text evidence="1">The sequence shown here is derived from an EMBL/GenBank/DDBJ whole genome shotgun (WGS) entry which is preliminary data.</text>
</comment>
<evidence type="ECO:0000313" key="1">
    <source>
        <dbReference type="EMBL" id="MDQ0322251.1"/>
    </source>
</evidence>
<dbReference type="EMBL" id="JAUSVF010000002">
    <property type="protein sequence ID" value="MDQ0322251.1"/>
    <property type="molecule type" value="Genomic_DNA"/>
</dbReference>
<name>A0ABU0BX79_9HYPH</name>
<keyword evidence="2" id="KW-1185">Reference proteome</keyword>
<gene>
    <name evidence="1" type="ORF">QO002_004457</name>
</gene>
<protein>
    <submittedName>
        <fullName evidence="1">Uncharacterized protein</fullName>
    </submittedName>
</protein>
<evidence type="ECO:0000313" key="2">
    <source>
        <dbReference type="Proteomes" id="UP001230207"/>
    </source>
</evidence>
<reference evidence="1 2" key="1">
    <citation type="submission" date="2023-07" db="EMBL/GenBank/DDBJ databases">
        <title>Genomic Encyclopedia of Type Strains, Phase IV (KMG-IV): sequencing the most valuable type-strain genomes for metagenomic binning, comparative biology and taxonomic classification.</title>
        <authorList>
            <person name="Goeker M."/>
        </authorList>
    </citation>
    <scope>NUCLEOTIDE SEQUENCE [LARGE SCALE GENOMIC DNA]</scope>
    <source>
        <strain evidence="1 2">DSM 1112</strain>
    </source>
</reference>
<accession>A0ABU0BX79</accession>